<dbReference type="PANTHER" id="PTHR21581:SF6">
    <property type="entry name" value="TRAFFICKING PROTEIN PARTICLE COMPLEX SUBUNIT 12"/>
    <property type="match status" value="1"/>
</dbReference>
<comment type="catalytic activity">
    <reaction evidence="16">
        <text>Preferential cleavage: (Ac)2-L-Lys-D-Ala-|-D-Ala. Also transpeptidation of peptidyl-alanyl moieties that are N-acyl substituents of D-alanine.</text>
        <dbReference type="EC" id="3.4.16.4"/>
    </reaction>
</comment>
<evidence type="ECO:0000256" key="13">
    <source>
        <dbReference type="ARBA" id="ARBA00022984"/>
    </source>
</evidence>
<dbReference type="InterPro" id="IPR018044">
    <property type="entry name" value="Peptidase_S11"/>
</dbReference>
<dbReference type="KEGG" id="swp:swp_3926"/>
<evidence type="ECO:0000256" key="15">
    <source>
        <dbReference type="ARBA" id="ARBA00023316"/>
    </source>
</evidence>
<reference evidence="22 23" key="1">
    <citation type="journal article" date="2008" name="PLoS ONE">
        <title>Environmental adaptation: genomic analysis of the piezotolerant and psychrotolerant deep-sea iron reducing bacterium Shewanella piezotolerans WP3.</title>
        <authorList>
            <person name="Wang F."/>
            <person name="Wang J."/>
            <person name="Jian H."/>
            <person name="Zhang B."/>
            <person name="Li S."/>
            <person name="Wang F."/>
            <person name="Zeng X."/>
            <person name="Gao L."/>
            <person name="Bartlett D.H."/>
            <person name="Yu J."/>
            <person name="Hu S."/>
            <person name="Xiao X."/>
        </authorList>
    </citation>
    <scope>NUCLEOTIDE SEQUENCE [LARGE SCALE GENOMIC DNA]</scope>
    <source>
        <strain evidence="23">WP3 / JCM 13877</strain>
    </source>
</reference>
<comment type="pathway">
    <text evidence="17">Glycan biosynthesis.</text>
</comment>
<dbReference type="InterPro" id="IPR015956">
    <property type="entry name" value="Peniciliin-bd_prot_C_sf"/>
</dbReference>
<dbReference type="eggNOG" id="COG1686">
    <property type="taxonomic scope" value="Bacteria"/>
</dbReference>
<dbReference type="GO" id="GO:0008658">
    <property type="term" value="F:penicillin binding"/>
    <property type="evidence" value="ECO:0007669"/>
    <property type="project" value="UniProtKB-ARBA"/>
</dbReference>
<evidence type="ECO:0000256" key="14">
    <source>
        <dbReference type="ARBA" id="ARBA00023136"/>
    </source>
</evidence>
<feature type="active site" description="Acyl-ester intermediate" evidence="18">
    <location>
        <position position="95"/>
    </location>
</feature>
<keyword evidence="10" id="KW-0732">Signal</keyword>
<comment type="pathway">
    <text evidence="3">Cell wall biogenesis; peptidoglycan biosynthesis.</text>
</comment>
<proteinExistence type="inferred from homology"/>
<feature type="binding site" evidence="19">
    <location>
        <position position="261"/>
    </location>
    <ligand>
        <name>substrate</name>
    </ligand>
</feature>
<dbReference type="Gene3D" id="2.60.410.10">
    <property type="entry name" value="D-Ala-D-Ala carboxypeptidase, C-terminal domain"/>
    <property type="match status" value="1"/>
</dbReference>
<dbReference type="Pfam" id="PF07943">
    <property type="entry name" value="PBP5_C"/>
    <property type="match status" value="1"/>
</dbReference>
<evidence type="ECO:0000256" key="5">
    <source>
        <dbReference type="ARBA" id="ARBA00012448"/>
    </source>
</evidence>
<evidence type="ECO:0000313" key="23">
    <source>
        <dbReference type="Proteomes" id="UP000000753"/>
    </source>
</evidence>
<dbReference type="AlphaFoldDB" id="B8CSH4"/>
<evidence type="ECO:0000256" key="3">
    <source>
        <dbReference type="ARBA" id="ARBA00004752"/>
    </source>
</evidence>
<dbReference type="GO" id="GO:0008360">
    <property type="term" value="P:regulation of cell shape"/>
    <property type="evidence" value="ECO:0007669"/>
    <property type="project" value="UniProtKB-KW"/>
</dbReference>
<organism evidence="22 23">
    <name type="scientific">Shewanella piezotolerans (strain WP3 / JCM 13877)</name>
    <dbReference type="NCBI Taxonomy" id="225849"/>
    <lineage>
        <taxon>Bacteria</taxon>
        <taxon>Pseudomonadati</taxon>
        <taxon>Pseudomonadota</taxon>
        <taxon>Gammaproteobacteria</taxon>
        <taxon>Alteromonadales</taxon>
        <taxon>Shewanellaceae</taxon>
        <taxon>Shewanella</taxon>
    </lineage>
</organism>
<evidence type="ECO:0000256" key="16">
    <source>
        <dbReference type="ARBA" id="ARBA00034000"/>
    </source>
</evidence>
<dbReference type="EC" id="3.4.16.4" evidence="5"/>
<dbReference type="GO" id="GO:0071555">
    <property type="term" value="P:cell wall organization"/>
    <property type="evidence" value="ECO:0007669"/>
    <property type="project" value="UniProtKB-KW"/>
</dbReference>
<evidence type="ECO:0000256" key="10">
    <source>
        <dbReference type="ARBA" id="ARBA00022729"/>
    </source>
</evidence>
<dbReference type="GO" id="GO:0005886">
    <property type="term" value="C:plasma membrane"/>
    <property type="evidence" value="ECO:0007669"/>
    <property type="project" value="UniProtKB-SubCell"/>
</dbReference>
<keyword evidence="23" id="KW-1185">Reference proteome</keyword>
<evidence type="ECO:0000256" key="12">
    <source>
        <dbReference type="ARBA" id="ARBA00022960"/>
    </source>
</evidence>
<keyword evidence="13" id="KW-0573">Peptidoglycan synthesis</keyword>
<feature type="active site" description="Proton acceptor" evidence="18">
    <location>
        <position position="98"/>
    </location>
</feature>
<dbReference type="InterPro" id="IPR012907">
    <property type="entry name" value="Peptidase_S11_C"/>
</dbReference>
<evidence type="ECO:0000256" key="9">
    <source>
        <dbReference type="ARBA" id="ARBA00022670"/>
    </source>
</evidence>
<evidence type="ECO:0000256" key="17">
    <source>
        <dbReference type="ARBA" id="ARBA00060592"/>
    </source>
</evidence>
<dbReference type="Pfam" id="PF00768">
    <property type="entry name" value="Peptidase_S11"/>
    <property type="match status" value="1"/>
</dbReference>
<dbReference type="PRINTS" id="PR00725">
    <property type="entry name" value="DADACBPTASE1"/>
</dbReference>
<dbReference type="InterPro" id="IPR012338">
    <property type="entry name" value="Beta-lactam/transpept-like"/>
</dbReference>
<dbReference type="EMBL" id="CP000472">
    <property type="protein sequence ID" value="ACJ30600.1"/>
    <property type="molecule type" value="Genomic_DNA"/>
</dbReference>
<keyword evidence="7" id="KW-0997">Cell inner membrane</keyword>
<feature type="active site" evidence="18">
    <location>
        <position position="158"/>
    </location>
</feature>
<evidence type="ECO:0000259" key="21">
    <source>
        <dbReference type="SMART" id="SM00936"/>
    </source>
</evidence>
<evidence type="ECO:0000256" key="20">
    <source>
        <dbReference type="RuleBase" id="RU004016"/>
    </source>
</evidence>
<comment type="function">
    <text evidence="1">Removes C-terminal D-alanyl residues from sugar-peptide cell wall precursors.</text>
</comment>
<name>B8CSH4_SHEPW</name>
<evidence type="ECO:0000256" key="1">
    <source>
        <dbReference type="ARBA" id="ARBA00003217"/>
    </source>
</evidence>
<evidence type="ECO:0000256" key="4">
    <source>
        <dbReference type="ARBA" id="ARBA00007164"/>
    </source>
</evidence>
<keyword evidence="15" id="KW-0961">Cell wall biogenesis/degradation</keyword>
<evidence type="ECO:0000256" key="11">
    <source>
        <dbReference type="ARBA" id="ARBA00022801"/>
    </source>
</evidence>
<evidence type="ECO:0000256" key="6">
    <source>
        <dbReference type="ARBA" id="ARBA00022475"/>
    </source>
</evidence>
<dbReference type="InterPro" id="IPR001967">
    <property type="entry name" value="Peptidase_S11_N"/>
</dbReference>
<comment type="similarity">
    <text evidence="4 20">Belongs to the peptidase S11 family.</text>
</comment>
<evidence type="ECO:0000256" key="2">
    <source>
        <dbReference type="ARBA" id="ARBA00004417"/>
    </source>
</evidence>
<dbReference type="GO" id="GO:0009252">
    <property type="term" value="P:peptidoglycan biosynthetic process"/>
    <property type="evidence" value="ECO:0007669"/>
    <property type="project" value="UniProtKB-UniPathway"/>
</dbReference>
<protein>
    <recommendedName>
        <fullName evidence="5">serine-type D-Ala-D-Ala carboxypeptidase</fullName>
        <ecNumber evidence="5">3.4.16.4</ecNumber>
    </recommendedName>
</protein>
<dbReference type="Gene3D" id="3.40.710.10">
    <property type="entry name" value="DD-peptidase/beta-lactamase superfamily"/>
    <property type="match status" value="1"/>
</dbReference>
<dbReference type="InterPro" id="IPR037167">
    <property type="entry name" value="Peptidase_S11_C_sf"/>
</dbReference>
<evidence type="ECO:0000256" key="18">
    <source>
        <dbReference type="PIRSR" id="PIRSR618044-1"/>
    </source>
</evidence>
<evidence type="ECO:0000256" key="8">
    <source>
        <dbReference type="ARBA" id="ARBA00022645"/>
    </source>
</evidence>
<dbReference type="GO" id="GO:0009002">
    <property type="term" value="F:serine-type D-Ala-D-Ala carboxypeptidase activity"/>
    <property type="evidence" value="ECO:0007669"/>
    <property type="project" value="UniProtKB-EC"/>
</dbReference>
<dbReference type="Proteomes" id="UP000000753">
    <property type="component" value="Chromosome"/>
</dbReference>
<evidence type="ECO:0000256" key="7">
    <source>
        <dbReference type="ARBA" id="ARBA00022519"/>
    </source>
</evidence>
<accession>B8CSH4</accession>
<dbReference type="UniPathway" id="UPA00219"/>
<dbReference type="HOGENOM" id="CLU_027070_8_1_6"/>
<keyword evidence="8 22" id="KW-0121">Carboxypeptidase</keyword>
<sequence>MNLWRITLSTNDILCGTSLSSYPNIKTCIINMNLLNQPIKTLLLATSVAAFSAQAAPVVTPNAPTVAAKAYVLLDYNTGQIIAENNAYESLNPASLTKMMTSYVIGHEIKVGNVSPSDEVTISKNAWSKNFPDSSKMFIEVGKTVSVEELNKGIIIQSGNDACVAMAEHIAGTEDGFVDLMNSWAKQLGMQDSYFENSHGLDSDNHKTTAYDMAILGAAIIRDVPEEYAVYKEKSFTYNGIKQYNRNGLLWDKSLNVDGIKTGHTSGAGYNLVTSATKDGMRLISVVMGTKSETARKAESKKLLNYGFRFFETVTPYQAGDSFVTQKIWYGDRETIDLGVTTDTPITISRGQAKNLQANFELTKELKAPIAKGETVGRIYFQLNGKDIAQFPLVTLQEVNEGSWFSQLMDYFKQMFEGWFS</sequence>
<keyword evidence="6" id="KW-1003">Cell membrane</keyword>
<keyword evidence="11 22" id="KW-0378">Hydrolase</keyword>
<keyword evidence="9" id="KW-0645">Protease</keyword>
<keyword evidence="12" id="KW-0133">Cell shape</keyword>
<keyword evidence="14" id="KW-0472">Membrane</keyword>
<evidence type="ECO:0000313" key="22">
    <source>
        <dbReference type="EMBL" id="ACJ30600.1"/>
    </source>
</evidence>
<comment type="subcellular location">
    <subcellularLocation>
        <location evidence="2">Cell inner membrane</location>
        <topology evidence="2">Peripheral membrane protein</topology>
    </subcellularLocation>
</comment>
<dbReference type="PANTHER" id="PTHR21581">
    <property type="entry name" value="D-ALANYL-D-ALANINE CARBOXYPEPTIDASE"/>
    <property type="match status" value="1"/>
</dbReference>
<dbReference type="STRING" id="225849.swp_3926"/>
<dbReference type="FunFam" id="3.40.710.10:FF:000001">
    <property type="entry name" value="D-alanyl-D-alanine serine-type carboxypeptidase"/>
    <property type="match status" value="1"/>
</dbReference>
<dbReference type="SUPFAM" id="SSF56601">
    <property type="entry name" value="beta-lactamase/transpeptidase-like"/>
    <property type="match status" value="1"/>
</dbReference>
<gene>
    <name evidence="22" type="ordered locus">swp_3926</name>
</gene>
<dbReference type="SMART" id="SM00936">
    <property type="entry name" value="PBP5_C"/>
    <property type="match status" value="1"/>
</dbReference>
<evidence type="ECO:0000256" key="19">
    <source>
        <dbReference type="PIRSR" id="PIRSR618044-2"/>
    </source>
</evidence>
<dbReference type="GO" id="GO:0006508">
    <property type="term" value="P:proteolysis"/>
    <property type="evidence" value="ECO:0007669"/>
    <property type="project" value="UniProtKB-KW"/>
</dbReference>
<feature type="domain" description="Peptidase S11 D-Ala-D-Ala carboxypeptidase A C-terminal" evidence="21">
    <location>
        <begin position="311"/>
        <end position="401"/>
    </location>
</feature>
<dbReference type="SUPFAM" id="SSF69189">
    <property type="entry name" value="Penicillin-binding protein associated domain"/>
    <property type="match status" value="1"/>
</dbReference>